<reference evidence="1 2" key="1">
    <citation type="submission" date="2016-10" db="EMBL/GenBank/DDBJ databases">
        <authorList>
            <person name="Varghese N."/>
            <person name="Submissions S."/>
        </authorList>
    </citation>
    <scope>NUCLEOTIDE SEQUENCE [LARGE SCALE GENOMIC DNA]</scope>
    <source>
        <strain evidence="1 2">DSM 17833</strain>
    </source>
</reference>
<protein>
    <submittedName>
        <fullName evidence="1">Uncharacterized protein</fullName>
    </submittedName>
</protein>
<comment type="caution">
    <text evidence="1">The sequence shown here is derived from an EMBL/GenBank/DDBJ whole genome shotgun (WGS) entry which is preliminary data.</text>
</comment>
<keyword evidence="2" id="KW-1185">Reference proteome</keyword>
<proteinExistence type="predicted"/>
<sequence length="85" mass="8810">MTQPLSDVYRYIVKELAPGAHHPDEPALSIVCEPISVSGEPSAGGTITLHLQDGTTPAEAQAIASSLQAKVKALCHVHAKVDGAI</sequence>
<evidence type="ECO:0000313" key="1">
    <source>
        <dbReference type="EMBL" id="SCW88981.1"/>
    </source>
</evidence>
<dbReference type="Proteomes" id="UP000242418">
    <property type="component" value="Unassembled WGS sequence"/>
</dbReference>
<accession>A0AB37ZHC4</accession>
<dbReference type="AlphaFoldDB" id="A0AB37ZHC4"/>
<gene>
    <name evidence="1" type="ORF">SAMN05216370_4367</name>
</gene>
<organism evidence="1 2">
    <name type="scientific">Pseudomonas peli</name>
    <dbReference type="NCBI Taxonomy" id="592361"/>
    <lineage>
        <taxon>Bacteria</taxon>
        <taxon>Pseudomonadati</taxon>
        <taxon>Pseudomonadota</taxon>
        <taxon>Gammaproteobacteria</taxon>
        <taxon>Pseudomonadales</taxon>
        <taxon>Pseudomonadaceae</taxon>
        <taxon>Pseudomonas</taxon>
    </lineage>
</organism>
<dbReference type="EMBL" id="FMTL01000009">
    <property type="protein sequence ID" value="SCW88981.1"/>
    <property type="molecule type" value="Genomic_DNA"/>
</dbReference>
<dbReference type="RefSeq" id="WP_090256169.1">
    <property type="nucleotide sequence ID" value="NZ_FMTL01000009.1"/>
</dbReference>
<name>A0AB37ZHC4_9PSED</name>
<evidence type="ECO:0000313" key="2">
    <source>
        <dbReference type="Proteomes" id="UP000242418"/>
    </source>
</evidence>